<keyword evidence="3" id="KW-1185">Reference proteome</keyword>
<feature type="region of interest" description="Disordered" evidence="1">
    <location>
        <begin position="80"/>
        <end position="104"/>
    </location>
</feature>
<proteinExistence type="predicted"/>
<comment type="caution">
    <text evidence="2">The sequence shown here is derived from an EMBL/GenBank/DDBJ whole genome shotgun (WGS) entry which is preliminary data.</text>
</comment>
<name>A0ABP1YK22_9GAMM</name>
<organism evidence="2 3">
    <name type="scientific">Yersinia nurmii</name>
    <dbReference type="NCBI Taxonomy" id="685706"/>
    <lineage>
        <taxon>Bacteria</taxon>
        <taxon>Pseudomonadati</taxon>
        <taxon>Pseudomonadota</taxon>
        <taxon>Gammaproteobacteria</taxon>
        <taxon>Enterobacterales</taxon>
        <taxon>Yersiniaceae</taxon>
        <taxon>Yersinia</taxon>
    </lineage>
</organism>
<sequence>MNLYAYVPNPLTWIDPLGLAGCGAYKGKLSGKASEMKPLVKGSKEWKQAIKDSQSALANGEKFQVKVQSSTDAKAFLKESQGNMNRYKAHTQSARPDGVPKYPKGYEQHMGPEGGFGDSPHIKWYNNGTDGHIFYDIPN</sequence>
<reference evidence="2 3" key="1">
    <citation type="submission" date="2015-03" db="EMBL/GenBank/DDBJ databases">
        <authorList>
            <consortium name="Pathogen Informatics"/>
            <person name="Murphy D."/>
        </authorList>
    </citation>
    <scope>NUCLEOTIDE SEQUENCE [LARGE SCALE GENOMIC DNA]</scope>
    <source>
        <strain evidence="3">type strain: CIP110231</strain>
    </source>
</reference>
<evidence type="ECO:0000313" key="2">
    <source>
        <dbReference type="EMBL" id="CNF23178.1"/>
    </source>
</evidence>
<gene>
    <name evidence="2" type="ORF">ERS137967_03619</name>
</gene>
<evidence type="ECO:0000313" key="3">
    <source>
        <dbReference type="Proteomes" id="UP000040578"/>
    </source>
</evidence>
<accession>A0ABP1YK22</accession>
<evidence type="ECO:0008006" key="4">
    <source>
        <dbReference type="Google" id="ProtNLM"/>
    </source>
</evidence>
<feature type="compositionally biased region" description="Polar residues" evidence="1">
    <location>
        <begin position="80"/>
        <end position="94"/>
    </location>
</feature>
<evidence type="ECO:0000256" key="1">
    <source>
        <dbReference type="SAM" id="MobiDB-lite"/>
    </source>
</evidence>
<dbReference type="Proteomes" id="UP000040578">
    <property type="component" value="Unassembled WGS sequence"/>
</dbReference>
<protein>
    <recommendedName>
        <fullName evidence="4">Rhs family protein</fullName>
    </recommendedName>
</protein>
<dbReference type="EMBL" id="CPYD01000018">
    <property type="protein sequence ID" value="CNF23178.1"/>
    <property type="molecule type" value="Genomic_DNA"/>
</dbReference>